<dbReference type="Gene3D" id="2.40.50.140">
    <property type="entry name" value="Nucleic acid-binding proteins"/>
    <property type="match status" value="1"/>
</dbReference>
<dbReference type="EMBL" id="CP126666">
    <property type="protein sequence ID" value="WKA12392.1"/>
    <property type="molecule type" value="Genomic_DNA"/>
</dbReference>
<gene>
    <name evidence="3" type="ORF">VitviT2T_029780</name>
</gene>
<keyword evidence="1" id="KW-0238">DNA-binding</keyword>
<dbReference type="SUPFAM" id="SSF50249">
    <property type="entry name" value="Nucleic acid-binding proteins"/>
    <property type="match status" value="1"/>
</dbReference>
<proteinExistence type="predicted"/>
<protein>
    <recommendedName>
        <fullName evidence="2">Replication protein A OB domain-containing protein</fullName>
    </recommendedName>
</protein>
<dbReference type="Proteomes" id="UP001227230">
    <property type="component" value="Chromosome 19"/>
</dbReference>
<name>A0ABY9DZ19_VITVI</name>
<keyword evidence="4" id="KW-1185">Reference proteome</keyword>
<sequence>MSIRRKSNKDIVPKRDITIADKTKKSVVVSLWNDHGTNGSIGFDISPSSKGGVRSMYYDRVSLAHVTSNPSLGEDKHQSMHKLHQA</sequence>
<evidence type="ECO:0000313" key="4">
    <source>
        <dbReference type="Proteomes" id="UP001227230"/>
    </source>
</evidence>
<reference evidence="3 4" key="1">
    <citation type="journal article" date="2023" name="Hortic Res">
        <title>The complete reference genome for grapevine (Vitis vinifera L.) genetics and breeding.</title>
        <authorList>
            <person name="Shi X."/>
            <person name="Cao S."/>
            <person name="Wang X."/>
            <person name="Huang S."/>
            <person name="Wang Y."/>
            <person name="Liu Z."/>
            <person name="Liu W."/>
            <person name="Leng X."/>
            <person name="Peng Y."/>
            <person name="Wang N."/>
            <person name="Wang Y."/>
            <person name="Ma Z."/>
            <person name="Xu X."/>
            <person name="Zhang F."/>
            <person name="Xue H."/>
            <person name="Zhong H."/>
            <person name="Wang Y."/>
            <person name="Zhang K."/>
            <person name="Velt A."/>
            <person name="Avia K."/>
            <person name="Holtgrawe D."/>
            <person name="Grimplet J."/>
            <person name="Matus J.T."/>
            <person name="Ware D."/>
            <person name="Wu X."/>
            <person name="Wang H."/>
            <person name="Liu C."/>
            <person name="Fang Y."/>
            <person name="Rustenholz C."/>
            <person name="Cheng Z."/>
            <person name="Xiao H."/>
            <person name="Zhou Y."/>
        </authorList>
    </citation>
    <scope>NUCLEOTIDE SEQUENCE [LARGE SCALE GENOMIC DNA]</scope>
    <source>
        <strain evidence="4">cv. Pinot noir / PN40024</strain>
        <tissue evidence="3">Leaf</tissue>
    </source>
</reference>
<dbReference type="InterPro" id="IPR012340">
    <property type="entry name" value="NA-bd_OB-fold"/>
</dbReference>
<dbReference type="Pfam" id="PF16900">
    <property type="entry name" value="REPA_OB_2"/>
    <property type="match status" value="1"/>
</dbReference>
<evidence type="ECO:0000259" key="2">
    <source>
        <dbReference type="Pfam" id="PF16900"/>
    </source>
</evidence>
<dbReference type="InterPro" id="IPR031657">
    <property type="entry name" value="REPA_OB_2"/>
</dbReference>
<organism evidence="3 4">
    <name type="scientific">Vitis vinifera</name>
    <name type="common">Grape</name>
    <dbReference type="NCBI Taxonomy" id="29760"/>
    <lineage>
        <taxon>Eukaryota</taxon>
        <taxon>Viridiplantae</taxon>
        <taxon>Streptophyta</taxon>
        <taxon>Embryophyta</taxon>
        <taxon>Tracheophyta</taxon>
        <taxon>Spermatophyta</taxon>
        <taxon>Magnoliopsida</taxon>
        <taxon>eudicotyledons</taxon>
        <taxon>Gunneridae</taxon>
        <taxon>Pentapetalae</taxon>
        <taxon>rosids</taxon>
        <taxon>Vitales</taxon>
        <taxon>Vitaceae</taxon>
        <taxon>Viteae</taxon>
        <taxon>Vitis</taxon>
    </lineage>
</organism>
<feature type="domain" description="Replication protein A OB" evidence="2">
    <location>
        <begin position="2"/>
        <end position="38"/>
    </location>
</feature>
<evidence type="ECO:0000313" key="3">
    <source>
        <dbReference type="EMBL" id="WKA12392.1"/>
    </source>
</evidence>
<accession>A0ABY9DZ19</accession>
<evidence type="ECO:0000256" key="1">
    <source>
        <dbReference type="ARBA" id="ARBA00023125"/>
    </source>
</evidence>